<accession>A0A6G4V4E3</accession>
<protein>
    <submittedName>
        <fullName evidence="1">Uncharacterized protein</fullName>
    </submittedName>
</protein>
<proteinExistence type="predicted"/>
<comment type="caution">
    <text evidence="1">The sequence shown here is derived from an EMBL/GenBank/DDBJ whole genome shotgun (WGS) entry which is preliminary data.</text>
</comment>
<reference evidence="1 2" key="1">
    <citation type="submission" date="2020-02" db="EMBL/GenBank/DDBJ databases">
        <title>Whole-genome analyses of novel actinobacteria.</title>
        <authorList>
            <person name="Sahin N."/>
            <person name="Gencbay T."/>
        </authorList>
    </citation>
    <scope>NUCLEOTIDE SEQUENCE [LARGE SCALE GENOMIC DNA]</scope>
    <source>
        <strain evidence="1 2">HC44</strain>
    </source>
</reference>
<evidence type="ECO:0000313" key="1">
    <source>
        <dbReference type="EMBL" id="NGO08730.1"/>
    </source>
</evidence>
<evidence type="ECO:0000313" key="2">
    <source>
        <dbReference type="Proteomes" id="UP000472335"/>
    </source>
</evidence>
<name>A0A6G4V4E3_9ACTN</name>
<organism evidence="1 2">
    <name type="scientific">Streptomyces scabichelini</name>
    <dbReference type="NCBI Taxonomy" id="2711217"/>
    <lineage>
        <taxon>Bacteria</taxon>
        <taxon>Bacillati</taxon>
        <taxon>Actinomycetota</taxon>
        <taxon>Actinomycetes</taxon>
        <taxon>Kitasatosporales</taxon>
        <taxon>Streptomycetaceae</taxon>
        <taxon>Streptomyces</taxon>
    </lineage>
</organism>
<gene>
    <name evidence="1" type="ORF">G5C60_14220</name>
</gene>
<keyword evidence="2" id="KW-1185">Reference proteome</keyword>
<sequence>MAFVLDIVSSVASMFWDNTGAVSSLLKYLGYDGAPDPEKAKKKAAESLVPGSIIQLAFGLGILTCNVGGTQASKDEMPAPLYAMAMAESVLDAAPRACQVIRNITLHKAVSKNVWVLVSVCDAVMAGASLILQGAAASDAHAHRPRPIEESQNISVKRGEQFDVALFSGGDSIFQGSLVTTEVNPSLPTGIKVENGHISGEFPSDAASGYTVKVQVRDQFTPPMYAETTVKIAVP</sequence>
<dbReference type="AlphaFoldDB" id="A0A6G4V4E3"/>
<dbReference type="EMBL" id="JAAKZY010000036">
    <property type="protein sequence ID" value="NGO08730.1"/>
    <property type="molecule type" value="Genomic_DNA"/>
</dbReference>
<dbReference type="RefSeq" id="WP_165258812.1">
    <property type="nucleotide sequence ID" value="NZ_JAAKZY010000036.1"/>
</dbReference>
<dbReference type="Proteomes" id="UP000472335">
    <property type="component" value="Unassembled WGS sequence"/>
</dbReference>